<protein>
    <submittedName>
        <fullName evidence="1">Cell division cycle protein-like protein 23</fullName>
    </submittedName>
</protein>
<keyword evidence="2" id="KW-1185">Reference proteome</keyword>
<comment type="caution">
    <text evidence="1">The sequence shown here is derived from an EMBL/GenBank/DDBJ whole genome shotgun (WGS) entry which is preliminary data.</text>
</comment>
<proteinExistence type="predicted"/>
<sequence length="586" mass="67143">MSVPSMIQLRRALRECAIKSSERCLYQTSKWASEMLNALPEQDNTNNAFVHPSSSLAFQTDAVERNLERKEFNKFIQAKAFFNCHEFHRCAGVFLAANVGEMDMPLSAGAKQDYHNLSLFIRRGISQKSLFLALHALLMAGEKQKTEELGQPLGPSDRGDVVNKEMMHIKQVLNTWFKGMDDDPHPRAGDGFLEYLYGMILSRELVTDIAKAYLLKSVARNPWNWGAWLELGSLIANLQELHDLRPKLGQHIMVAFFYLYCRVKLNDMTTSLETDLTRLQTVFPQSQFIQAQRALTLYRKMDYEAANTLYNGMNISHPRSLDFVDQHSSLLFSMGSRDRSALLAQYCTAVDSFRPETCLAVRNYYSLIGRHEDAISSFHKALNLDRNYGSAWILLGHEYNHMENTDSAAICYHRAVQLEPHEFRGLFGLGQCYEALDKPHLALHFYRRAVRVNNTNVSLWTALADCYIEVNRFDSAIKTLESALEHIAPYTSGTEGNDKFTSHLRYKRIEVLKQLAQLYRSDRNRPLAIETIQRCLDEGSEHLQREDTENAMRTNLSDSIIPQAEILLEKWMTTTGNERRSARVSN</sequence>
<evidence type="ECO:0000313" key="2">
    <source>
        <dbReference type="Proteomes" id="UP001497700"/>
    </source>
</evidence>
<evidence type="ECO:0000313" key="1">
    <source>
        <dbReference type="EMBL" id="KAI4867648.1"/>
    </source>
</evidence>
<gene>
    <name evidence="1" type="ORF">F4820DRAFT_445883</name>
</gene>
<organism evidence="1 2">
    <name type="scientific">Hypoxylon rubiginosum</name>
    <dbReference type="NCBI Taxonomy" id="110542"/>
    <lineage>
        <taxon>Eukaryota</taxon>
        <taxon>Fungi</taxon>
        <taxon>Dikarya</taxon>
        <taxon>Ascomycota</taxon>
        <taxon>Pezizomycotina</taxon>
        <taxon>Sordariomycetes</taxon>
        <taxon>Xylariomycetidae</taxon>
        <taxon>Xylariales</taxon>
        <taxon>Hypoxylaceae</taxon>
        <taxon>Hypoxylon</taxon>
    </lineage>
</organism>
<dbReference type="EMBL" id="MU393445">
    <property type="protein sequence ID" value="KAI4867648.1"/>
    <property type="molecule type" value="Genomic_DNA"/>
</dbReference>
<dbReference type="Proteomes" id="UP001497700">
    <property type="component" value="Unassembled WGS sequence"/>
</dbReference>
<reference evidence="1 2" key="1">
    <citation type="journal article" date="2022" name="New Phytol.">
        <title>Ecological generalism drives hyperdiversity of secondary metabolite gene clusters in xylarialean endophytes.</title>
        <authorList>
            <person name="Franco M.E.E."/>
            <person name="Wisecaver J.H."/>
            <person name="Arnold A.E."/>
            <person name="Ju Y.M."/>
            <person name="Slot J.C."/>
            <person name="Ahrendt S."/>
            <person name="Moore L.P."/>
            <person name="Eastman K.E."/>
            <person name="Scott K."/>
            <person name="Konkel Z."/>
            <person name="Mondo S.J."/>
            <person name="Kuo A."/>
            <person name="Hayes R.D."/>
            <person name="Haridas S."/>
            <person name="Andreopoulos B."/>
            <person name="Riley R."/>
            <person name="LaButti K."/>
            <person name="Pangilinan J."/>
            <person name="Lipzen A."/>
            <person name="Amirebrahimi M."/>
            <person name="Yan J."/>
            <person name="Adam C."/>
            <person name="Keymanesh K."/>
            <person name="Ng V."/>
            <person name="Louie K."/>
            <person name="Northen T."/>
            <person name="Drula E."/>
            <person name="Henrissat B."/>
            <person name="Hsieh H.M."/>
            <person name="Youens-Clark K."/>
            <person name="Lutzoni F."/>
            <person name="Miadlikowska J."/>
            <person name="Eastwood D.C."/>
            <person name="Hamelin R.C."/>
            <person name="Grigoriev I.V."/>
            <person name="U'Ren J.M."/>
        </authorList>
    </citation>
    <scope>NUCLEOTIDE SEQUENCE [LARGE SCALE GENOMIC DNA]</scope>
    <source>
        <strain evidence="1 2">CBS 119005</strain>
    </source>
</reference>
<accession>A0ACB9Z836</accession>
<name>A0ACB9Z836_9PEZI</name>